<accession>A0A4Z2I9A5</accession>
<reference evidence="2 3" key="1">
    <citation type="submission" date="2019-03" db="EMBL/GenBank/DDBJ databases">
        <title>First draft genome of Liparis tanakae, snailfish: a comprehensive survey of snailfish specific genes.</title>
        <authorList>
            <person name="Kim W."/>
            <person name="Song I."/>
            <person name="Jeong J.-H."/>
            <person name="Kim D."/>
            <person name="Kim S."/>
            <person name="Ryu S."/>
            <person name="Song J.Y."/>
            <person name="Lee S.K."/>
        </authorList>
    </citation>
    <scope>NUCLEOTIDE SEQUENCE [LARGE SCALE GENOMIC DNA]</scope>
    <source>
        <tissue evidence="2">Muscle</tissue>
    </source>
</reference>
<feature type="region of interest" description="Disordered" evidence="1">
    <location>
        <begin position="64"/>
        <end position="83"/>
    </location>
</feature>
<dbReference type="Proteomes" id="UP000314294">
    <property type="component" value="Unassembled WGS sequence"/>
</dbReference>
<evidence type="ECO:0000256" key="1">
    <source>
        <dbReference type="SAM" id="MobiDB-lite"/>
    </source>
</evidence>
<organism evidence="2 3">
    <name type="scientific">Liparis tanakae</name>
    <name type="common">Tanaka's snailfish</name>
    <dbReference type="NCBI Taxonomy" id="230148"/>
    <lineage>
        <taxon>Eukaryota</taxon>
        <taxon>Metazoa</taxon>
        <taxon>Chordata</taxon>
        <taxon>Craniata</taxon>
        <taxon>Vertebrata</taxon>
        <taxon>Euteleostomi</taxon>
        <taxon>Actinopterygii</taxon>
        <taxon>Neopterygii</taxon>
        <taxon>Teleostei</taxon>
        <taxon>Neoteleostei</taxon>
        <taxon>Acanthomorphata</taxon>
        <taxon>Eupercaria</taxon>
        <taxon>Perciformes</taxon>
        <taxon>Cottioidei</taxon>
        <taxon>Cottales</taxon>
        <taxon>Liparidae</taxon>
        <taxon>Liparis</taxon>
    </lineage>
</organism>
<proteinExistence type="predicted"/>
<name>A0A4Z2I9A5_9TELE</name>
<gene>
    <name evidence="2" type="ORF">EYF80_015216</name>
</gene>
<comment type="caution">
    <text evidence="2">The sequence shown here is derived from an EMBL/GenBank/DDBJ whole genome shotgun (WGS) entry which is preliminary data.</text>
</comment>
<keyword evidence="3" id="KW-1185">Reference proteome</keyword>
<evidence type="ECO:0000313" key="2">
    <source>
        <dbReference type="EMBL" id="TNN74669.1"/>
    </source>
</evidence>
<dbReference type="EMBL" id="SRLO01000112">
    <property type="protein sequence ID" value="TNN74669.1"/>
    <property type="molecule type" value="Genomic_DNA"/>
</dbReference>
<feature type="region of interest" description="Disordered" evidence="1">
    <location>
        <begin position="1"/>
        <end position="59"/>
    </location>
</feature>
<sequence>MVPDSLVFPTTAISKRPPQMDGNLSQLTFKKEGRERGSTSPLPSSSSSPTRLPLKPAGMLLGLDILNPTCPHRSTGSSSTGFP</sequence>
<protein>
    <submittedName>
        <fullName evidence="2">Uncharacterized protein</fullName>
    </submittedName>
</protein>
<dbReference type="AlphaFoldDB" id="A0A4Z2I9A5"/>
<feature type="compositionally biased region" description="Low complexity" evidence="1">
    <location>
        <begin position="38"/>
        <end position="54"/>
    </location>
</feature>
<feature type="compositionally biased region" description="Polar residues" evidence="1">
    <location>
        <begin position="72"/>
        <end position="83"/>
    </location>
</feature>
<evidence type="ECO:0000313" key="3">
    <source>
        <dbReference type="Proteomes" id="UP000314294"/>
    </source>
</evidence>